<dbReference type="GO" id="GO:0016788">
    <property type="term" value="F:hydrolase activity, acting on ester bonds"/>
    <property type="evidence" value="ECO:0007669"/>
    <property type="project" value="TreeGrafter"/>
</dbReference>
<evidence type="ECO:0000256" key="7">
    <source>
        <dbReference type="ARBA" id="ARBA00022729"/>
    </source>
</evidence>
<evidence type="ECO:0000313" key="15">
    <source>
        <dbReference type="Proteomes" id="UP000823749"/>
    </source>
</evidence>
<reference evidence="14" key="1">
    <citation type="submission" date="2020-08" db="EMBL/GenBank/DDBJ databases">
        <title>Plant Genome Project.</title>
        <authorList>
            <person name="Zhang R.-G."/>
        </authorList>
    </citation>
    <scope>NUCLEOTIDE SEQUENCE</scope>
    <source>
        <strain evidence="14">WSP0</strain>
        <tissue evidence="14">Leaf</tissue>
    </source>
</reference>
<feature type="signal peptide" evidence="12">
    <location>
        <begin position="1"/>
        <end position="24"/>
    </location>
</feature>
<comment type="cofactor">
    <cofactor evidence="1">
        <name>Zn(2+)</name>
        <dbReference type="ChEBI" id="CHEBI:29105"/>
    </cofactor>
</comment>
<dbReference type="PANTHER" id="PTHR32440">
    <property type="entry name" value="PHOSPHATASE DCR2-RELATED-RELATED"/>
    <property type="match status" value="1"/>
</dbReference>
<evidence type="ECO:0000256" key="2">
    <source>
        <dbReference type="ARBA" id="ARBA00004613"/>
    </source>
</evidence>
<dbReference type="AlphaFoldDB" id="A0AAV6LN53"/>
<evidence type="ECO:0000256" key="6">
    <source>
        <dbReference type="ARBA" id="ARBA00022723"/>
    </source>
</evidence>
<keyword evidence="8" id="KW-0862">Zinc</keyword>
<feature type="chain" id="PRO_5043809312" description="Calcineurin-like phosphoesterase domain-containing protein" evidence="12">
    <location>
        <begin position="25"/>
        <end position="808"/>
    </location>
</feature>
<dbReference type="GO" id="GO:0005576">
    <property type="term" value="C:extracellular region"/>
    <property type="evidence" value="ECO:0007669"/>
    <property type="project" value="UniProtKB-SubCell"/>
</dbReference>
<evidence type="ECO:0000313" key="14">
    <source>
        <dbReference type="EMBL" id="KAG5566135.1"/>
    </source>
</evidence>
<keyword evidence="6" id="KW-0479">Metal-binding</keyword>
<evidence type="ECO:0000256" key="12">
    <source>
        <dbReference type="SAM" id="SignalP"/>
    </source>
</evidence>
<evidence type="ECO:0000259" key="13">
    <source>
        <dbReference type="Pfam" id="PF00149"/>
    </source>
</evidence>
<dbReference type="FunFam" id="3.60.21.10:FF:000038">
    <property type="entry name" value="Probable inactive purple acid phosphatase 29"/>
    <property type="match status" value="2"/>
</dbReference>
<keyword evidence="10" id="KW-0325">Glycoprotein</keyword>
<evidence type="ECO:0000256" key="3">
    <source>
        <dbReference type="ARBA" id="ARBA00008723"/>
    </source>
</evidence>
<dbReference type="GO" id="GO:0046872">
    <property type="term" value="F:metal ion binding"/>
    <property type="evidence" value="ECO:0007669"/>
    <property type="project" value="UniProtKB-KW"/>
</dbReference>
<dbReference type="Gene3D" id="3.60.21.10">
    <property type="match status" value="2"/>
</dbReference>
<dbReference type="EMBL" id="JACTNZ010000001">
    <property type="protein sequence ID" value="KAG5566135.1"/>
    <property type="molecule type" value="Genomic_DNA"/>
</dbReference>
<feature type="domain" description="Calcineurin-like phosphoesterase" evidence="13">
    <location>
        <begin position="449"/>
        <end position="706"/>
    </location>
</feature>
<comment type="subunit">
    <text evidence="4">Homodimer.</text>
</comment>
<dbReference type="PANTHER" id="PTHR32440:SF0">
    <property type="entry name" value="PHOSPHATASE DCR2-RELATED"/>
    <property type="match status" value="1"/>
</dbReference>
<accession>A0AAV6LN53</accession>
<feature type="domain" description="Calcineurin-like phosphoesterase" evidence="13">
    <location>
        <begin position="45"/>
        <end position="301"/>
    </location>
</feature>
<evidence type="ECO:0000256" key="5">
    <source>
        <dbReference type="ARBA" id="ARBA00022525"/>
    </source>
</evidence>
<dbReference type="InterPro" id="IPR029052">
    <property type="entry name" value="Metallo-depent_PP-like"/>
</dbReference>
<evidence type="ECO:0000256" key="10">
    <source>
        <dbReference type="ARBA" id="ARBA00023180"/>
    </source>
</evidence>
<evidence type="ECO:0000256" key="9">
    <source>
        <dbReference type="ARBA" id="ARBA00023004"/>
    </source>
</evidence>
<evidence type="ECO:0000256" key="1">
    <source>
        <dbReference type="ARBA" id="ARBA00001947"/>
    </source>
</evidence>
<organism evidence="14 15">
    <name type="scientific">Rhododendron griersonianum</name>
    <dbReference type="NCBI Taxonomy" id="479676"/>
    <lineage>
        <taxon>Eukaryota</taxon>
        <taxon>Viridiplantae</taxon>
        <taxon>Streptophyta</taxon>
        <taxon>Embryophyta</taxon>
        <taxon>Tracheophyta</taxon>
        <taxon>Spermatophyta</taxon>
        <taxon>Magnoliopsida</taxon>
        <taxon>eudicotyledons</taxon>
        <taxon>Gunneridae</taxon>
        <taxon>Pentapetalae</taxon>
        <taxon>asterids</taxon>
        <taxon>Ericales</taxon>
        <taxon>Ericaceae</taxon>
        <taxon>Ericoideae</taxon>
        <taxon>Rhodoreae</taxon>
        <taxon>Rhododendron</taxon>
    </lineage>
</organism>
<name>A0AAV6LN53_9ERIC</name>
<dbReference type="SUPFAM" id="SSF56300">
    <property type="entry name" value="Metallo-dependent phosphatases"/>
    <property type="match status" value="2"/>
</dbReference>
<dbReference type="InterPro" id="IPR004843">
    <property type="entry name" value="Calcineurin-like_PHP"/>
</dbReference>
<dbReference type="GO" id="GO:0005737">
    <property type="term" value="C:cytoplasm"/>
    <property type="evidence" value="ECO:0007669"/>
    <property type="project" value="TreeGrafter"/>
</dbReference>
<evidence type="ECO:0000256" key="4">
    <source>
        <dbReference type="ARBA" id="ARBA00011738"/>
    </source>
</evidence>
<gene>
    <name evidence="14" type="ORF">RHGRI_001910</name>
</gene>
<proteinExistence type="inferred from homology"/>
<keyword evidence="5" id="KW-0964">Secreted</keyword>
<keyword evidence="15" id="KW-1185">Reference proteome</keyword>
<keyword evidence="7 12" id="KW-0732">Signal</keyword>
<feature type="region of interest" description="Disordered" evidence="11">
    <location>
        <begin position="384"/>
        <end position="403"/>
    </location>
</feature>
<feature type="compositionally biased region" description="Basic residues" evidence="11">
    <location>
        <begin position="384"/>
        <end position="394"/>
    </location>
</feature>
<dbReference type="Proteomes" id="UP000823749">
    <property type="component" value="Chromosome 1"/>
</dbReference>
<dbReference type="Pfam" id="PF00149">
    <property type="entry name" value="Metallophos"/>
    <property type="match status" value="2"/>
</dbReference>
<protein>
    <recommendedName>
        <fullName evidence="13">Calcineurin-like phosphoesterase domain-containing protein</fullName>
    </recommendedName>
</protein>
<comment type="caution">
    <text evidence="14">The sequence shown here is derived from an EMBL/GenBank/DDBJ whole genome shotgun (WGS) entry which is preliminary data.</text>
</comment>
<evidence type="ECO:0000256" key="8">
    <source>
        <dbReference type="ARBA" id="ARBA00022833"/>
    </source>
</evidence>
<sequence length="808" mass="88475">MADVHLVMAAVVVVLLVSLSSASASAIRTTKQQKQSLRFSEKGEFRILQVADMHYGDGKTTPCEDVLPRQFAGCSDLNTTAFLRRMIAAVKPQLIVFTGDNIFGFDAKDAAYSLNAAFSPAVLSNIPWAAVLGNHDQESTLSRAGVMKHIVGMKQTLSQFNPPEVDKIDGFGNYNLEVHGVEGSAFENKSVLNLYFLDSGDYSTVPSILGYGWIKPSQQLWFQNTSKKLKRAYKKKPEAQKAPAPGLAYFHIPLPEFASFDSSNFTGVKRDPISSASVNSGFFKTMVEAGDVKAVFVGHDHLNDFCGELTGIHLCYAGGFGYHAYGKAGWDRRARVVVASLEKTEKGGWGGVKSIKTRKHLDNQRLTAVDVQVYLHLILSNKTRRRRRRRRRGRNCLNHLPSPQTTGSPMANLHLVVAPFVVVLLVSLSSASAFKEQGQSLRFSEKGEFRILQVADMHYGDGETTPCEDVLPQQVAGCSDLNTTAFLHRMIAAVNPHLIIFTGDNIFGFDATDAASSMNAAFSPAISSSIPWAAVLGNHDQESTLSRAGVMKHIVGMKHSLSQFNPAEVEAIDGFGNYNLEVHGVEGSAFENKSVLNLYFLDSGDYSTVPFIPGYGWIKPSQQFWFENTSKKLQRAYMNKPEAQKAPAPGLAYFHIPLPEFASFDSSNFTGVKQEGISSASVNSGFFTTLVEAGDVKAVFIGHDHVNDFCGELTGIHLCYAGGFGYHAYGKAGWDRRARVVVASLEKTENGGWGAVKSIKTRKYLDNQQLTTIDVQVLWSTGIAFLPPNLFSLSMLLPVHSIAREYTG</sequence>
<comment type="subcellular location">
    <subcellularLocation>
        <location evidence="2">Secreted</location>
    </subcellularLocation>
</comment>
<evidence type="ECO:0000256" key="11">
    <source>
        <dbReference type="SAM" id="MobiDB-lite"/>
    </source>
</evidence>
<dbReference type="CDD" id="cd07383">
    <property type="entry name" value="MPP_Dcr2"/>
    <property type="match status" value="2"/>
</dbReference>
<keyword evidence="9" id="KW-0408">Iron</keyword>
<comment type="similarity">
    <text evidence="3">Belongs to the metallophosphoesterase superfamily. Purple acid phosphatase family.</text>
</comment>